<feature type="compositionally biased region" description="Basic and acidic residues" evidence="1">
    <location>
        <begin position="146"/>
        <end position="156"/>
    </location>
</feature>
<dbReference type="GO" id="GO:0003676">
    <property type="term" value="F:nucleic acid binding"/>
    <property type="evidence" value="ECO:0007669"/>
    <property type="project" value="InterPro"/>
</dbReference>
<protein>
    <recommendedName>
        <fullName evidence="2">S1 motif domain-containing protein</fullName>
    </recommendedName>
</protein>
<feature type="compositionally biased region" description="Basic and acidic residues" evidence="1">
    <location>
        <begin position="207"/>
        <end position="223"/>
    </location>
</feature>
<feature type="domain" description="S1 motif" evidence="2">
    <location>
        <begin position="259"/>
        <end position="327"/>
    </location>
</feature>
<evidence type="ECO:0000256" key="1">
    <source>
        <dbReference type="SAM" id="MobiDB-lite"/>
    </source>
</evidence>
<accession>A0A936NE63</accession>
<dbReference type="AlphaFoldDB" id="A0A936NE63"/>
<reference evidence="3 4" key="1">
    <citation type="submission" date="2020-10" db="EMBL/GenBank/DDBJ databases">
        <title>Connecting structure to function with the recovery of over 1000 high-quality activated sludge metagenome-assembled genomes encoding full-length rRNA genes using long-read sequencing.</title>
        <authorList>
            <person name="Singleton C.M."/>
            <person name="Petriglieri F."/>
            <person name="Kristensen J.M."/>
            <person name="Kirkegaard R.H."/>
            <person name="Michaelsen T.Y."/>
            <person name="Andersen M.H."/>
            <person name="Karst S.M."/>
            <person name="Dueholm M.S."/>
            <person name="Nielsen P.H."/>
            <person name="Albertsen M."/>
        </authorList>
    </citation>
    <scope>NUCLEOTIDE SEQUENCE [LARGE SCALE GENOMIC DNA]</scope>
    <source>
        <strain evidence="3">Lyne_18-Q3-R50-59_MAXAC.006</strain>
    </source>
</reference>
<dbReference type="SUPFAM" id="SSF50249">
    <property type="entry name" value="Nucleic acid-binding proteins"/>
    <property type="match status" value="1"/>
</dbReference>
<feature type="compositionally biased region" description="Low complexity" evidence="1">
    <location>
        <begin position="508"/>
        <end position="524"/>
    </location>
</feature>
<evidence type="ECO:0000313" key="3">
    <source>
        <dbReference type="EMBL" id="MBK9298683.1"/>
    </source>
</evidence>
<dbReference type="EMBL" id="JADJZA010000010">
    <property type="protein sequence ID" value="MBK9298683.1"/>
    <property type="molecule type" value="Genomic_DNA"/>
</dbReference>
<gene>
    <name evidence="3" type="ORF">IPN02_18020</name>
</gene>
<dbReference type="Proteomes" id="UP000727993">
    <property type="component" value="Unassembled WGS sequence"/>
</dbReference>
<feature type="compositionally biased region" description="Low complexity" evidence="1">
    <location>
        <begin position="488"/>
        <end position="498"/>
    </location>
</feature>
<organism evidence="3 4">
    <name type="scientific">Candidatus Neomicrothrix subdominans</name>
    <dbReference type="NCBI Taxonomy" id="2954438"/>
    <lineage>
        <taxon>Bacteria</taxon>
        <taxon>Bacillati</taxon>
        <taxon>Actinomycetota</taxon>
        <taxon>Acidimicrobiia</taxon>
        <taxon>Acidimicrobiales</taxon>
        <taxon>Microthrixaceae</taxon>
        <taxon>Candidatus Neomicrothrix</taxon>
    </lineage>
</organism>
<evidence type="ECO:0000313" key="4">
    <source>
        <dbReference type="Proteomes" id="UP000727993"/>
    </source>
</evidence>
<name>A0A936NE63_9ACTN</name>
<feature type="compositionally biased region" description="Low complexity" evidence="1">
    <location>
        <begin position="352"/>
        <end position="367"/>
    </location>
</feature>
<feature type="region of interest" description="Disordered" evidence="1">
    <location>
        <begin position="319"/>
        <end position="547"/>
    </location>
</feature>
<proteinExistence type="predicted"/>
<dbReference type="SMART" id="SM00316">
    <property type="entry name" value="S1"/>
    <property type="match status" value="1"/>
</dbReference>
<feature type="compositionally biased region" description="Polar residues" evidence="1">
    <location>
        <begin position="332"/>
        <end position="341"/>
    </location>
</feature>
<dbReference type="Gene3D" id="3.40.50.11980">
    <property type="match status" value="1"/>
</dbReference>
<dbReference type="InterPro" id="IPR021869">
    <property type="entry name" value="RNase_Zc3h12_NYN"/>
</dbReference>
<dbReference type="PROSITE" id="PS50126">
    <property type="entry name" value="S1"/>
    <property type="match status" value="1"/>
</dbReference>
<feature type="region of interest" description="Disordered" evidence="1">
    <location>
        <begin position="141"/>
        <end position="263"/>
    </location>
</feature>
<feature type="compositionally biased region" description="Basic residues" evidence="1">
    <location>
        <begin position="368"/>
        <end position="459"/>
    </location>
</feature>
<feature type="compositionally biased region" description="Low complexity" evidence="1">
    <location>
        <begin position="460"/>
        <end position="475"/>
    </location>
</feature>
<dbReference type="Pfam" id="PF11977">
    <property type="entry name" value="RNase_Zc3h12a"/>
    <property type="match status" value="1"/>
</dbReference>
<dbReference type="InterPro" id="IPR012340">
    <property type="entry name" value="NA-bd_OB-fold"/>
</dbReference>
<dbReference type="InterPro" id="IPR003029">
    <property type="entry name" value="S1_domain"/>
</dbReference>
<evidence type="ECO:0000259" key="2">
    <source>
        <dbReference type="PROSITE" id="PS50126"/>
    </source>
</evidence>
<feature type="compositionally biased region" description="Low complexity" evidence="1">
    <location>
        <begin position="157"/>
        <end position="175"/>
    </location>
</feature>
<sequence length="547" mass="56209">MTLSHVVVDGSNIATEGRTKPSLKQLDEAIEQFGAKHPETDITVIVDATFGHRISSTEKDDYEARVLDGSIVAPPAGVVGRGDAFILQVAEKANAAVFSNDSFQEFHGEHTWLFEEDRLWGGKPVTGVGWVFVARTPVRGSVSRKAVKEAKTDSKSTSRSPKKAASPSKRGAPSKNAGAGGSKPKVGDSKPAASKSPATGSRSRGPKQADRSSGRSSTDDAKSSRSGSSSASTKRRSSTPDPVNSPGDFLSFVGEHQPGDTVTGTVVEFSSHGAYLLVGSTKTYLPLKALGDPPPNRARDFMSMGEELTLVVEGYDPPLRSVDLRLPDGQTLAPSSGSDQDPSAPAEHTEAEQAPAEAPEQKPAAKASARKAPAKKAATKAPAKKAAAKAPAKKTVAKAPAKKAAAKAPAKKAAAKAPAKKAAAKAPAKKAAAKAPAKKAAAKAPTKKAAAKAPTKRAPAKAPAKRAPAQATAKKAPAKRPPAKAPAKRAPAQATAKKAPAKRPPTKAPAKAAPARKAPAKQPATGGEGPVKSEHAKRTAATRNNLE</sequence>
<comment type="caution">
    <text evidence="3">The sequence shown here is derived from an EMBL/GenBank/DDBJ whole genome shotgun (WGS) entry which is preliminary data.</text>
</comment>